<dbReference type="NCBIfam" id="NF005536">
    <property type="entry name" value="PRK07198.1"/>
    <property type="match status" value="1"/>
</dbReference>
<dbReference type="PANTHER" id="PTHR47259:SF2">
    <property type="entry name" value="URACIL-REGULATED PROTEIN 1"/>
    <property type="match status" value="1"/>
</dbReference>
<dbReference type="InterPro" id="IPR000836">
    <property type="entry name" value="PRTase_dom"/>
</dbReference>
<dbReference type="InterPro" id="IPR036144">
    <property type="entry name" value="RibA-like_sf"/>
</dbReference>
<evidence type="ECO:0000313" key="5">
    <source>
        <dbReference type="EMBL" id="CAH0380169.1"/>
    </source>
</evidence>
<dbReference type="NCBIfam" id="NF001097">
    <property type="entry name" value="PRK00129.1"/>
    <property type="match status" value="1"/>
</dbReference>
<keyword evidence="6" id="KW-1185">Reference proteome</keyword>
<dbReference type="SUPFAM" id="SSF53271">
    <property type="entry name" value="PRTase-like"/>
    <property type="match status" value="1"/>
</dbReference>
<accession>A0A8J2T0R7</accession>
<evidence type="ECO:0000256" key="1">
    <source>
        <dbReference type="SAM" id="MobiDB-lite"/>
    </source>
</evidence>
<name>A0A8J2T0R7_9STRA</name>
<dbReference type="Gene3D" id="3.40.50.10990">
    <property type="entry name" value="GTP cyclohydrolase II"/>
    <property type="match status" value="1"/>
</dbReference>
<dbReference type="InterPro" id="IPR022163">
    <property type="entry name" value="GTP_CH_N"/>
</dbReference>
<dbReference type="InterPro" id="IPR029057">
    <property type="entry name" value="PRTase-like"/>
</dbReference>
<evidence type="ECO:0000259" key="2">
    <source>
        <dbReference type="Pfam" id="PF00925"/>
    </source>
</evidence>
<evidence type="ECO:0000259" key="3">
    <source>
        <dbReference type="Pfam" id="PF12471"/>
    </source>
</evidence>
<feature type="domain" description="GTP cyclohydrolase N-terminal" evidence="3">
    <location>
        <begin position="563"/>
        <end position="748"/>
    </location>
</feature>
<dbReference type="Pfam" id="PF14681">
    <property type="entry name" value="UPRTase"/>
    <property type="match status" value="1"/>
</dbReference>
<comment type="caution">
    <text evidence="5">The sequence shown here is derived from an EMBL/GenBank/DDBJ whole genome shotgun (WGS) entry which is preliminary data.</text>
</comment>
<dbReference type="SUPFAM" id="SSF142695">
    <property type="entry name" value="RibA-like"/>
    <property type="match status" value="1"/>
</dbReference>
<dbReference type="InterPro" id="IPR032677">
    <property type="entry name" value="GTP_cyclohydro_II"/>
</dbReference>
<reference evidence="5" key="1">
    <citation type="submission" date="2021-11" db="EMBL/GenBank/DDBJ databases">
        <authorList>
            <consortium name="Genoscope - CEA"/>
            <person name="William W."/>
        </authorList>
    </citation>
    <scope>NUCLEOTIDE SEQUENCE</scope>
</reference>
<feature type="compositionally biased region" description="Basic and acidic residues" evidence="1">
    <location>
        <begin position="521"/>
        <end position="532"/>
    </location>
</feature>
<dbReference type="PANTHER" id="PTHR47259">
    <property type="match status" value="1"/>
</dbReference>
<protein>
    <recommendedName>
        <fullName evidence="7">GTP cyclohydrolase II</fullName>
    </recommendedName>
</protein>
<proteinExistence type="predicted"/>
<dbReference type="Proteomes" id="UP000789595">
    <property type="component" value="Unassembled WGS sequence"/>
</dbReference>
<evidence type="ECO:0000259" key="4">
    <source>
        <dbReference type="Pfam" id="PF14681"/>
    </source>
</evidence>
<evidence type="ECO:0000313" key="6">
    <source>
        <dbReference type="Proteomes" id="UP000789595"/>
    </source>
</evidence>
<dbReference type="EMBL" id="CAKKNE010000006">
    <property type="protein sequence ID" value="CAH0380169.1"/>
    <property type="molecule type" value="Genomic_DNA"/>
</dbReference>
<organism evidence="5 6">
    <name type="scientific">Pelagomonas calceolata</name>
    <dbReference type="NCBI Taxonomy" id="35677"/>
    <lineage>
        <taxon>Eukaryota</taxon>
        <taxon>Sar</taxon>
        <taxon>Stramenopiles</taxon>
        <taxon>Ochrophyta</taxon>
        <taxon>Pelagophyceae</taxon>
        <taxon>Pelagomonadales</taxon>
        <taxon>Pelagomonadaceae</taxon>
        <taxon>Pelagomonas</taxon>
    </lineage>
</organism>
<dbReference type="CDD" id="cd06223">
    <property type="entry name" value="PRTases_typeI"/>
    <property type="match status" value="1"/>
</dbReference>
<feature type="region of interest" description="Disordered" evidence="1">
    <location>
        <begin position="511"/>
        <end position="532"/>
    </location>
</feature>
<evidence type="ECO:0008006" key="7">
    <source>
        <dbReference type="Google" id="ProtNLM"/>
    </source>
</evidence>
<dbReference type="Gene3D" id="3.40.50.2020">
    <property type="match status" value="1"/>
</dbReference>
<dbReference type="Pfam" id="PF12471">
    <property type="entry name" value="GTP_CH_N"/>
    <property type="match status" value="1"/>
</dbReference>
<feature type="domain" description="GTP cyclohydrolase II" evidence="2">
    <location>
        <begin position="777"/>
        <end position="925"/>
    </location>
</feature>
<dbReference type="AlphaFoldDB" id="A0A8J2T0R7"/>
<gene>
    <name evidence="5" type="ORF">PECAL_6P18110</name>
</gene>
<dbReference type="Pfam" id="PF00925">
    <property type="entry name" value="GTP_cyclohydro2"/>
    <property type="match status" value="1"/>
</dbReference>
<feature type="domain" description="Phosphoribosyltransferase" evidence="4">
    <location>
        <begin position="273"/>
        <end position="480"/>
    </location>
</feature>
<sequence>MSLHRVGLCGVDDSVDPSLLSAIVSRWPRVELGVLFRPGKEGQPRFPTRRWLEQLAKTARNTSPPAQLAGHLCGSAVDDVLQRGDVAFVQTLVGLGFRRVQLNATAPNGCKTAEDPSLLAKAAQQVRKACSLVPEVEFIVQANDETAPLWRALLDEPPANLSLLWDASCGRGHTLDASLTTVETSIPQGFAGGLNRDNVATVLDQLRKGAARGRSIWIDMESGLRSDIDGSERFDVNRAWAVCAALDAIGWDDPDAPSPSPVTYDLPPQTTLIKHALAAHKVTLLRDRRTKPRDFRGLLRELASYVGYEATRSLSTVPRHDCVTPRGVHVPADGRATRLAARCALVPIMRAGLGMVESMQALLPNAAVHQIGMFKRSGSDRPVEYYSRLPKHGGDSCDIAFILDPVVATAKTMTPVIAKLKAWGAHRIVACTVLASAEGLRALHEAHPDVEVYAIQVDGRLARDGGLLPGLGDAGDRLFGATGVLSAKDIVANEALEKQLALGATYAWEEAGARPTRPRRPRADSAESLTRVRSEPSTLILGDVSGNTGEIPLPKSEDEAATQLTTHDGSFGPDPCRMRWGATTPSDRGPVLATTRHTTQRNAIGAHAGGYSVYRALAVAAGKIDRDALPQLGLTTPAAKIGPHEAWRNSDAIVTMDPWGHAISEGFGAWLDKGYDVRPTIAITKAHVQLPECLEALRMQRLTPDGTVLTDDGTSVVTKAAIEPVWYLPGVAKRFGVSERVLRDALFAETNSMYPELISRDDLKIFLPPIGGMTAYIWGDASKIEDEDVELTVRVHDECNGSDVFGSDICTCRPYLTHAIEECIKTAQRGGTGVVVYFRKEGRALGEVTKYLVYNMRKRQEGGDKAKEYFNCTQSVAGVQDTRFQALMPDVLHWLGITKIHNFISMSDMKYNAIVESGIKIVNRVEIPPEMVPKDAQVEIAAKVFHGYHAGAGYAGMDEKRLDGVVGREYVPDPSAQRVA</sequence>
<dbReference type="OrthoDB" id="57939at2759"/>